<dbReference type="InterPro" id="IPR044876">
    <property type="entry name" value="HRDC_dom_sf"/>
</dbReference>
<dbReference type="SUPFAM" id="SSF47819">
    <property type="entry name" value="HRDC-like"/>
    <property type="match status" value="1"/>
</dbReference>
<evidence type="ECO:0000313" key="1">
    <source>
        <dbReference type="EMBL" id="CDS24957.1"/>
    </source>
</evidence>
<sequence>MHQIAEKLPKETTGMYACCNPVPPLLRKYVSDFHQVVLDARNGKHIEQVTFLSALLLEVIN</sequence>
<dbReference type="Gene3D" id="1.10.150.80">
    <property type="entry name" value="HRDC domain"/>
    <property type="match status" value="1"/>
</dbReference>
<protein>
    <submittedName>
        <fullName evidence="3">Oxidoreductase</fullName>
    </submittedName>
</protein>
<gene>
    <name evidence="1" type="ORF">EgrG_002000900</name>
</gene>
<dbReference type="GO" id="GO:0000166">
    <property type="term" value="F:nucleotide binding"/>
    <property type="evidence" value="ECO:0007669"/>
    <property type="project" value="InterPro"/>
</dbReference>
<reference evidence="1 2" key="1">
    <citation type="journal article" date="2013" name="Nature">
        <title>The genomes of four tapeworm species reveal adaptations to parasitism.</title>
        <authorList>
            <person name="Tsai I.J."/>
            <person name="Zarowiecki M."/>
            <person name="Holroyd N."/>
            <person name="Garciarrubio A."/>
            <person name="Sanchez-Flores A."/>
            <person name="Brooks K.L."/>
            <person name="Tracey A."/>
            <person name="Bobes R.J."/>
            <person name="Fragoso G."/>
            <person name="Sciutto E."/>
            <person name="Aslett M."/>
            <person name="Beasley H."/>
            <person name="Bennett H.M."/>
            <person name="Cai J."/>
            <person name="Camicia F."/>
            <person name="Clark R."/>
            <person name="Cucher M."/>
            <person name="De Silva N."/>
            <person name="Day T.A."/>
            <person name="Deplazes P."/>
            <person name="Estrada K."/>
            <person name="Fernandez C."/>
            <person name="Holland P.W."/>
            <person name="Hou J."/>
            <person name="Hu S."/>
            <person name="Huckvale T."/>
            <person name="Hung S.S."/>
            <person name="Kamenetzky L."/>
            <person name="Keane J.A."/>
            <person name="Kiss F."/>
            <person name="Koziol U."/>
            <person name="Lambert O."/>
            <person name="Liu K."/>
            <person name="Luo X."/>
            <person name="Luo Y."/>
            <person name="Macchiaroli N."/>
            <person name="Nichol S."/>
            <person name="Paps J."/>
            <person name="Parkinson J."/>
            <person name="Pouchkina-Stantcheva N."/>
            <person name="Riddiford N."/>
            <person name="Rosenzvit M."/>
            <person name="Salinas G."/>
            <person name="Wasmuth J.D."/>
            <person name="Zamanian M."/>
            <person name="Zheng Y."/>
            <person name="Cai X."/>
            <person name="Soberon X."/>
            <person name="Olson P.D."/>
            <person name="Laclette J.P."/>
            <person name="Brehm K."/>
            <person name="Berriman M."/>
            <person name="Garciarrubio A."/>
            <person name="Bobes R.J."/>
            <person name="Fragoso G."/>
            <person name="Sanchez-Flores A."/>
            <person name="Estrada K."/>
            <person name="Cevallos M.A."/>
            <person name="Morett E."/>
            <person name="Gonzalez V."/>
            <person name="Portillo T."/>
            <person name="Ochoa-Leyva A."/>
            <person name="Jose M.V."/>
            <person name="Sciutto E."/>
            <person name="Landa A."/>
            <person name="Jimenez L."/>
            <person name="Valdes V."/>
            <person name="Carrero J.C."/>
            <person name="Larralde C."/>
            <person name="Morales-Montor J."/>
            <person name="Limon-Lason J."/>
            <person name="Soberon X."/>
            <person name="Laclette J.P."/>
        </authorList>
    </citation>
    <scope>NUCLEOTIDE SEQUENCE [LARGE SCALE GENOMIC DNA]</scope>
</reference>
<dbReference type="WBParaSite" id="EgrG_002000900">
    <property type="protein sequence ID" value="EgrG_002000900"/>
    <property type="gene ID" value="EgrG_002000900"/>
</dbReference>
<proteinExistence type="predicted"/>
<evidence type="ECO:0000313" key="3">
    <source>
        <dbReference type="WBParaSite" id="EgrG_002000900"/>
    </source>
</evidence>
<reference evidence="1" key="2">
    <citation type="submission" date="2014-06" db="EMBL/GenBank/DDBJ databases">
        <authorList>
            <person name="Aslett M."/>
        </authorList>
    </citation>
    <scope>NUCLEOTIDE SEQUENCE</scope>
</reference>
<dbReference type="InterPro" id="IPR010997">
    <property type="entry name" value="HRDC-like_sf"/>
</dbReference>
<organism evidence="1">
    <name type="scientific">Echinococcus granulosus</name>
    <name type="common">Hydatid tapeworm</name>
    <dbReference type="NCBI Taxonomy" id="6210"/>
    <lineage>
        <taxon>Eukaryota</taxon>
        <taxon>Metazoa</taxon>
        <taxon>Spiralia</taxon>
        <taxon>Lophotrochozoa</taxon>
        <taxon>Platyhelminthes</taxon>
        <taxon>Cestoda</taxon>
        <taxon>Eucestoda</taxon>
        <taxon>Cyclophyllidea</taxon>
        <taxon>Taeniidae</taxon>
        <taxon>Echinococcus</taxon>
        <taxon>Echinococcus granulosus group</taxon>
    </lineage>
</organism>
<dbReference type="AlphaFoldDB" id="A0A068X4W4"/>
<reference evidence="3" key="3">
    <citation type="submission" date="2020-10" db="UniProtKB">
        <authorList>
            <consortium name="WormBaseParasite"/>
        </authorList>
    </citation>
    <scope>IDENTIFICATION</scope>
</reference>
<name>A0A068X4W4_ECHGR</name>
<dbReference type="EMBL" id="LK028658">
    <property type="protein sequence ID" value="CDS24957.1"/>
    <property type="molecule type" value="Genomic_DNA"/>
</dbReference>
<evidence type="ECO:0000313" key="2">
    <source>
        <dbReference type="Proteomes" id="UP000492820"/>
    </source>
</evidence>
<dbReference type="Proteomes" id="UP000492820">
    <property type="component" value="Unassembled WGS sequence"/>
</dbReference>
<accession>A0A068X4W4</accession>